<dbReference type="EMBL" id="BMAU01021389">
    <property type="protein sequence ID" value="GFY29797.1"/>
    <property type="molecule type" value="Genomic_DNA"/>
</dbReference>
<proteinExistence type="predicted"/>
<evidence type="ECO:0000313" key="1">
    <source>
        <dbReference type="EMBL" id="GFY29797.1"/>
    </source>
</evidence>
<evidence type="ECO:0000313" key="2">
    <source>
        <dbReference type="Proteomes" id="UP000887159"/>
    </source>
</evidence>
<comment type="caution">
    <text evidence="1">The sequence shown here is derived from an EMBL/GenBank/DDBJ whole genome shotgun (WGS) entry which is preliminary data.</text>
</comment>
<keyword evidence="2" id="KW-1185">Reference proteome</keyword>
<name>A0A8X6W7L3_TRICX</name>
<accession>A0A8X6W7L3</accession>
<dbReference type="Proteomes" id="UP000887159">
    <property type="component" value="Unassembled WGS sequence"/>
</dbReference>
<dbReference type="AlphaFoldDB" id="A0A8X6W7L3"/>
<organism evidence="1 2">
    <name type="scientific">Trichonephila clavipes</name>
    <name type="common">Golden silk orbweaver</name>
    <name type="synonym">Nephila clavipes</name>
    <dbReference type="NCBI Taxonomy" id="2585209"/>
    <lineage>
        <taxon>Eukaryota</taxon>
        <taxon>Metazoa</taxon>
        <taxon>Ecdysozoa</taxon>
        <taxon>Arthropoda</taxon>
        <taxon>Chelicerata</taxon>
        <taxon>Arachnida</taxon>
        <taxon>Araneae</taxon>
        <taxon>Araneomorphae</taxon>
        <taxon>Entelegynae</taxon>
        <taxon>Araneoidea</taxon>
        <taxon>Nephilidae</taxon>
        <taxon>Trichonephila</taxon>
    </lineage>
</organism>
<protein>
    <submittedName>
        <fullName evidence="1">Uncharacterized protein</fullName>
    </submittedName>
</protein>
<sequence length="74" mass="7974">MEGDSGRGELAISAVSEKIKSKFVQADEKLVCYWSSGVDVEKNGTEEASLSDSVFDKNGAGKSVIDFNLKRSID</sequence>
<reference evidence="1" key="1">
    <citation type="submission" date="2020-08" db="EMBL/GenBank/DDBJ databases">
        <title>Multicomponent nature underlies the extraordinary mechanical properties of spider dragline silk.</title>
        <authorList>
            <person name="Kono N."/>
            <person name="Nakamura H."/>
            <person name="Mori M."/>
            <person name="Yoshida Y."/>
            <person name="Ohtoshi R."/>
            <person name="Malay A.D."/>
            <person name="Moran D.A.P."/>
            <person name="Tomita M."/>
            <person name="Numata K."/>
            <person name="Arakawa K."/>
        </authorList>
    </citation>
    <scope>NUCLEOTIDE SEQUENCE</scope>
</reference>
<gene>
    <name evidence="1" type="ORF">TNCV_1813731</name>
</gene>